<keyword evidence="3" id="KW-0496">Mitochondrion</keyword>
<reference evidence="7" key="1">
    <citation type="journal article" date="2021" name="Nat. Commun.">
        <title>Genetic determinants of endophytism in the Arabidopsis root mycobiome.</title>
        <authorList>
            <person name="Mesny F."/>
            <person name="Miyauchi S."/>
            <person name="Thiergart T."/>
            <person name="Pickel B."/>
            <person name="Atanasova L."/>
            <person name="Karlsson M."/>
            <person name="Huettel B."/>
            <person name="Barry K.W."/>
            <person name="Haridas S."/>
            <person name="Chen C."/>
            <person name="Bauer D."/>
            <person name="Andreopoulos W."/>
            <person name="Pangilinan J."/>
            <person name="LaButti K."/>
            <person name="Riley R."/>
            <person name="Lipzen A."/>
            <person name="Clum A."/>
            <person name="Drula E."/>
            <person name="Henrissat B."/>
            <person name="Kohler A."/>
            <person name="Grigoriev I.V."/>
            <person name="Martin F.M."/>
            <person name="Hacquard S."/>
        </authorList>
    </citation>
    <scope>NUCLEOTIDE SEQUENCE</scope>
    <source>
        <strain evidence="7">MPI-CAGE-AT-0147</strain>
    </source>
</reference>
<keyword evidence="7" id="KW-0378">Hydrolase</keyword>
<proteinExistence type="predicted"/>
<dbReference type="InterPro" id="IPR003959">
    <property type="entry name" value="ATPase_AAA_core"/>
</dbReference>
<keyword evidence="8" id="KW-1185">Reference proteome</keyword>
<dbReference type="GO" id="GO:0016887">
    <property type="term" value="F:ATP hydrolysis activity"/>
    <property type="evidence" value="ECO:0007669"/>
    <property type="project" value="InterPro"/>
</dbReference>
<keyword evidence="4" id="KW-0067">ATP-binding</keyword>
<evidence type="ECO:0000313" key="8">
    <source>
        <dbReference type="Proteomes" id="UP000738349"/>
    </source>
</evidence>
<evidence type="ECO:0000256" key="1">
    <source>
        <dbReference type="ARBA" id="ARBA00004572"/>
    </source>
</evidence>
<dbReference type="InterPro" id="IPR041569">
    <property type="entry name" value="AAA_lid_3"/>
</dbReference>
<evidence type="ECO:0000256" key="5">
    <source>
        <dbReference type="SAM" id="MobiDB-lite"/>
    </source>
</evidence>
<comment type="caution">
    <text evidence="7">The sequence shown here is derived from an EMBL/GenBank/DDBJ whole genome shotgun (WGS) entry which is preliminary data.</text>
</comment>
<feature type="compositionally biased region" description="Polar residues" evidence="5">
    <location>
        <begin position="25"/>
        <end position="35"/>
    </location>
</feature>
<dbReference type="InterPro" id="IPR003593">
    <property type="entry name" value="AAA+_ATPase"/>
</dbReference>
<dbReference type="GO" id="GO:0005741">
    <property type="term" value="C:mitochondrial outer membrane"/>
    <property type="evidence" value="ECO:0007669"/>
    <property type="project" value="UniProtKB-SubCell"/>
</dbReference>
<gene>
    <name evidence="7" type="ORF">EDB81DRAFT_765019</name>
</gene>
<dbReference type="PANTHER" id="PTHR45644">
    <property type="entry name" value="AAA ATPASE, PUTATIVE (AFU_ORTHOLOGUE AFUA_2G12920)-RELATED-RELATED"/>
    <property type="match status" value="1"/>
</dbReference>
<dbReference type="Pfam" id="PF00004">
    <property type="entry name" value="AAA"/>
    <property type="match status" value="1"/>
</dbReference>
<accession>A0A9P9DSQ5</accession>
<keyword evidence="2" id="KW-0547">Nucleotide-binding</keyword>
<evidence type="ECO:0000256" key="4">
    <source>
        <dbReference type="ARBA" id="ARBA00022840"/>
    </source>
</evidence>
<sequence length="365" mass="39891">MQPVDLDCWSVLVLKEASGLEGGSPNETVSGVATNDSKRRKEDSDDESEDERPRKFRCFGEADDLQHCIIKPGRIKTTFADVHVHSSTIDALDNITLPLLQPAAFGYGILSKCRPPSVLLYGPPGTGKTLLVRALARQARSKILAISGADINDKYVGVGEKNIKNIFALARREYPCIIFIDEADALFRSRSADDRSCARSYLNEFLAEMDGIKSRNVRNPTVTHHGRPAGCYCKRGDSEIHLRGESLAADVDISELAKATANYTGSDLKNLAYSAAVTALREEMDLAQKLPGPPASNTPELTATQVGSNRVLRREHFLHTKREIPASPIAETVAKLREFHNKFGDTVQRHSAAGPVNKVKPSVAC</sequence>
<dbReference type="SUPFAM" id="SSF52540">
    <property type="entry name" value="P-loop containing nucleoside triphosphate hydrolases"/>
    <property type="match status" value="1"/>
</dbReference>
<comment type="subcellular location">
    <subcellularLocation>
        <location evidence="1">Mitochondrion outer membrane</location>
        <topology evidence="1">Single-pass membrane protein</topology>
    </subcellularLocation>
</comment>
<dbReference type="Pfam" id="PF17862">
    <property type="entry name" value="AAA_lid_3"/>
    <property type="match status" value="1"/>
</dbReference>
<feature type="domain" description="AAA+ ATPase" evidence="6">
    <location>
        <begin position="114"/>
        <end position="323"/>
    </location>
</feature>
<evidence type="ECO:0000313" key="7">
    <source>
        <dbReference type="EMBL" id="KAH7125925.1"/>
    </source>
</evidence>
<dbReference type="PANTHER" id="PTHR45644:SF56">
    <property type="entry name" value="AAA ATPASE, PUTATIVE (AFU_ORTHOLOGUE AFUA_2G12920)-RELATED"/>
    <property type="match status" value="1"/>
</dbReference>
<feature type="region of interest" description="Disordered" evidence="5">
    <location>
        <begin position="19"/>
        <end position="53"/>
    </location>
</feature>
<dbReference type="Proteomes" id="UP000738349">
    <property type="component" value="Unassembled WGS sequence"/>
</dbReference>
<name>A0A9P9DSQ5_9HYPO</name>
<dbReference type="GO" id="GO:0005524">
    <property type="term" value="F:ATP binding"/>
    <property type="evidence" value="ECO:0007669"/>
    <property type="project" value="UniProtKB-KW"/>
</dbReference>
<keyword evidence="3" id="KW-1000">Mitochondrion outer membrane</keyword>
<evidence type="ECO:0000259" key="6">
    <source>
        <dbReference type="SMART" id="SM00382"/>
    </source>
</evidence>
<dbReference type="Gene3D" id="3.40.50.300">
    <property type="entry name" value="P-loop containing nucleotide triphosphate hydrolases"/>
    <property type="match status" value="1"/>
</dbReference>
<protein>
    <submittedName>
        <fullName evidence="7">P-loop containing nucleoside triphosphate hydrolase protein</fullName>
    </submittedName>
</protein>
<dbReference type="InterPro" id="IPR027417">
    <property type="entry name" value="P-loop_NTPase"/>
</dbReference>
<dbReference type="EMBL" id="JAGMUV010000020">
    <property type="protein sequence ID" value="KAH7125925.1"/>
    <property type="molecule type" value="Genomic_DNA"/>
</dbReference>
<dbReference type="CDD" id="cd19481">
    <property type="entry name" value="RecA-like_protease"/>
    <property type="match status" value="1"/>
</dbReference>
<dbReference type="AlphaFoldDB" id="A0A9P9DSQ5"/>
<keyword evidence="3" id="KW-0472">Membrane</keyword>
<dbReference type="InterPro" id="IPR051701">
    <property type="entry name" value="Mito_OM_Translocase_MSP1"/>
</dbReference>
<organism evidence="7 8">
    <name type="scientific">Dactylonectria macrodidyma</name>
    <dbReference type="NCBI Taxonomy" id="307937"/>
    <lineage>
        <taxon>Eukaryota</taxon>
        <taxon>Fungi</taxon>
        <taxon>Dikarya</taxon>
        <taxon>Ascomycota</taxon>
        <taxon>Pezizomycotina</taxon>
        <taxon>Sordariomycetes</taxon>
        <taxon>Hypocreomycetidae</taxon>
        <taxon>Hypocreales</taxon>
        <taxon>Nectriaceae</taxon>
        <taxon>Dactylonectria</taxon>
    </lineage>
</organism>
<dbReference type="SMART" id="SM00382">
    <property type="entry name" value="AAA"/>
    <property type="match status" value="1"/>
</dbReference>
<dbReference type="OrthoDB" id="39734at2759"/>
<dbReference type="Gene3D" id="1.10.8.60">
    <property type="match status" value="1"/>
</dbReference>
<evidence type="ECO:0000256" key="3">
    <source>
        <dbReference type="ARBA" id="ARBA00022787"/>
    </source>
</evidence>
<evidence type="ECO:0000256" key="2">
    <source>
        <dbReference type="ARBA" id="ARBA00022741"/>
    </source>
</evidence>